<accession>J0WXZ5</accession>
<dbReference type="InParanoid" id="J0WXZ5"/>
<dbReference type="PANTHER" id="PTHR46579">
    <property type="entry name" value="F5/8 TYPE C DOMAIN-CONTAINING PROTEIN-RELATED"/>
    <property type="match status" value="1"/>
</dbReference>
<protein>
    <submittedName>
        <fullName evidence="2">Uncharacterized protein</fullName>
    </submittedName>
</protein>
<reference evidence="3" key="1">
    <citation type="journal article" date="2012" name="Science">
        <title>The Paleozoic origin of enzymatic lignin decomposition reconstructed from 31 fungal genomes.</title>
        <authorList>
            <person name="Floudas D."/>
            <person name="Binder M."/>
            <person name="Riley R."/>
            <person name="Barry K."/>
            <person name="Blanchette R.A."/>
            <person name="Henrissat B."/>
            <person name="Martinez A.T."/>
            <person name="Otillar R."/>
            <person name="Spatafora J.W."/>
            <person name="Yadav J.S."/>
            <person name="Aerts A."/>
            <person name="Benoit I."/>
            <person name="Boyd A."/>
            <person name="Carlson A."/>
            <person name="Copeland A."/>
            <person name="Coutinho P.M."/>
            <person name="de Vries R.P."/>
            <person name="Ferreira P."/>
            <person name="Findley K."/>
            <person name="Foster B."/>
            <person name="Gaskell J."/>
            <person name="Glotzer D."/>
            <person name="Gorecki P."/>
            <person name="Heitman J."/>
            <person name="Hesse C."/>
            <person name="Hori C."/>
            <person name="Igarashi K."/>
            <person name="Jurgens J.A."/>
            <person name="Kallen N."/>
            <person name="Kersten P."/>
            <person name="Kohler A."/>
            <person name="Kuees U."/>
            <person name="Kumar T.K.A."/>
            <person name="Kuo A."/>
            <person name="LaButti K."/>
            <person name="Larrondo L.F."/>
            <person name="Lindquist E."/>
            <person name="Ling A."/>
            <person name="Lombard V."/>
            <person name="Lucas S."/>
            <person name="Lundell T."/>
            <person name="Martin R."/>
            <person name="McLaughlin D.J."/>
            <person name="Morgenstern I."/>
            <person name="Morin E."/>
            <person name="Murat C."/>
            <person name="Nagy L.G."/>
            <person name="Nolan M."/>
            <person name="Ohm R.A."/>
            <person name="Patyshakuliyeva A."/>
            <person name="Rokas A."/>
            <person name="Ruiz-Duenas F.J."/>
            <person name="Sabat G."/>
            <person name="Salamov A."/>
            <person name="Samejima M."/>
            <person name="Schmutz J."/>
            <person name="Slot J.C."/>
            <person name="St John F."/>
            <person name="Stenlid J."/>
            <person name="Sun H."/>
            <person name="Sun S."/>
            <person name="Syed K."/>
            <person name="Tsang A."/>
            <person name="Wiebenga A."/>
            <person name="Young D."/>
            <person name="Pisabarro A."/>
            <person name="Eastwood D.C."/>
            <person name="Martin F."/>
            <person name="Cullen D."/>
            <person name="Grigoriev I.V."/>
            <person name="Hibbett D.S."/>
        </authorList>
    </citation>
    <scope>NUCLEOTIDE SEQUENCE [LARGE SCALE GENOMIC DNA]</scope>
    <source>
        <strain evidence="3">TFB10046</strain>
    </source>
</reference>
<dbReference type="EMBL" id="JH687770">
    <property type="protein sequence ID" value="EJD44635.1"/>
    <property type="molecule type" value="Genomic_DNA"/>
</dbReference>
<evidence type="ECO:0000256" key="1">
    <source>
        <dbReference type="SAM" id="MobiDB-lite"/>
    </source>
</evidence>
<dbReference type="Proteomes" id="UP000006514">
    <property type="component" value="Unassembled WGS sequence"/>
</dbReference>
<proteinExistence type="predicted"/>
<dbReference type="InterPro" id="IPR004242">
    <property type="entry name" value="Transposase_21"/>
</dbReference>
<dbReference type="OrthoDB" id="3234349at2759"/>
<gene>
    <name evidence="2" type="ORF">AURDEDRAFT_125187</name>
</gene>
<evidence type="ECO:0000313" key="2">
    <source>
        <dbReference type="EMBL" id="EJD44635.1"/>
    </source>
</evidence>
<dbReference type="KEGG" id="adl:AURDEDRAFT_125187"/>
<evidence type="ECO:0000313" key="3">
    <source>
        <dbReference type="Proteomes" id="UP000006514"/>
    </source>
</evidence>
<name>J0WXZ5_AURST</name>
<dbReference type="Pfam" id="PF02992">
    <property type="entry name" value="Transposase_21"/>
    <property type="match status" value="1"/>
</dbReference>
<dbReference type="PANTHER" id="PTHR46579:SF1">
    <property type="entry name" value="F5_8 TYPE C DOMAIN-CONTAINING PROTEIN"/>
    <property type="match status" value="1"/>
</dbReference>
<dbReference type="AlphaFoldDB" id="J0WXZ5"/>
<keyword evidence="3" id="KW-1185">Reference proteome</keyword>
<feature type="region of interest" description="Disordered" evidence="1">
    <location>
        <begin position="306"/>
        <end position="327"/>
    </location>
</feature>
<organism evidence="2 3">
    <name type="scientific">Auricularia subglabra (strain TFB-10046 / SS5)</name>
    <name type="common">White-rot fungus</name>
    <name type="synonym">Auricularia delicata (strain TFB10046)</name>
    <dbReference type="NCBI Taxonomy" id="717982"/>
    <lineage>
        <taxon>Eukaryota</taxon>
        <taxon>Fungi</taxon>
        <taxon>Dikarya</taxon>
        <taxon>Basidiomycota</taxon>
        <taxon>Agaricomycotina</taxon>
        <taxon>Agaricomycetes</taxon>
        <taxon>Auriculariales</taxon>
        <taxon>Auriculariaceae</taxon>
        <taxon>Auricularia</taxon>
    </lineage>
</organism>
<sequence>MTECPIFAYIQQMAVAQGLTYQSILLHIRYSPEHIHLLGVIPGPKEADVQPFLAPLVDEFLDLWEGCQISSTSLMPEGRSIQAALIPVVCDMPAARKVIGFVPPKSTMACPYCKCTYTDLSRREVILNGVARRNREEWLSHAEAYRRARTDSARKNLKKMNGVSWSELLRLPYWDPTRYTVVDAMHNLLLGLLQHHIRSVWLVEEATKQTKPQKLRKSGQSAAPTHVRKQVRKALQPTLILLAHGHLERTSDPDRWTKLQKSSVAVLEQLCATRKLRVQQPGQRKLKEPYIQALKAWAGPNIAQDADQRGDEQAQQPDVRVDEAEPDTTRFRLLPQELTQIREIIDCISIPSWLGRVATDFGSPGHGSPKSDEWRTAGTIHLPMALVSMWAGTPRQEELDWFLELVTAVQLATRRSTTTARAEEYRSHLQKYLLGLCDRGFKLKPNHHAAMHLADFLPEFGPTRGWWMYPIERQVGMLQKFNTNDRYGENL</sequence>